<evidence type="ECO:0000256" key="12">
    <source>
        <dbReference type="SAM" id="SignalP"/>
    </source>
</evidence>
<comment type="subunit">
    <text evidence="4">Homodimer.</text>
</comment>
<organism evidence="14 15">
    <name type="scientific">Reyranella aquatilis</name>
    <dbReference type="NCBI Taxonomy" id="2035356"/>
    <lineage>
        <taxon>Bacteria</taxon>
        <taxon>Pseudomonadati</taxon>
        <taxon>Pseudomonadota</taxon>
        <taxon>Alphaproteobacteria</taxon>
        <taxon>Hyphomicrobiales</taxon>
        <taxon>Reyranellaceae</taxon>
        <taxon>Reyranella</taxon>
    </lineage>
</organism>
<dbReference type="InterPro" id="IPR015168">
    <property type="entry name" value="SsuA/THI5"/>
</dbReference>
<proteinExistence type="inferred from homology"/>
<dbReference type="Pfam" id="PF09084">
    <property type="entry name" value="NMT1"/>
    <property type="match status" value="1"/>
</dbReference>
<protein>
    <recommendedName>
        <fullName evidence="10">Thiamine pyrimidine synthase</fullName>
    </recommendedName>
</protein>
<evidence type="ECO:0000256" key="2">
    <source>
        <dbReference type="ARBA" id="ARBA00004948"/>
    </source>
</evidence>
<evidence type="ECO:0000313" key="15">
    <source>
        <dbReference type="Proteomes" id="UP001198862"/>
    </source>
</evidence>
<feature type="signal peptide" evidence="12">
    <location>
        <begin position="1"/>
        <end position="24"/>
    </location>
</feature>
<name>A0ABS8KXY3_9HYPH</name>
<keyword evidence="12" id="KW-0732">Signal</keyword>
<evidence type="ECO:0000256" key="3">
    <source>
        <dbReference type="ARBA" id="ARBA00009406"/>
    </source>
</evidence>
<gene>
    <name evidence="14" type="ORF">LJ725_18255</name>
</gene>
<reference evidence="14 15" key="1">
    <citation type="submission" date="2021-11" db="EMBL/GenBank/DDBJ databases">
        <authorList>
            <person name="Lee D.-H."/>
            <person name="Kim S.-B."/>
        </authorList>
    </citation>
    <scope>NUCLEOTIDE SEQUENCE [LARGE SCALE GENOMIC DNA]</scope>
    <source>
        <strain evidence="14 15">KCTC 52223</strain>
    </source>
</reference>
<evidence type="ECO:0000256" key="4">
    <source>
        <dbReference type="ARBA" id="ARBA00011738"/>
    </source>
</evidence>
<evidence type="ECO:0000256" key="6">
    <source>
        <dbReference type="ARBA" id="ARBA00022723"/>
    </source>
</evidence>
<keyword evidence="5" id="KW-0808">Transferase</keyword>
<comment type="function">
    <text evidence="1">Responsible for the formation of the pyrimidine heterocycle in the thiamine biosynthesis pathway. Catalyzes the formation of hydroxymethylpyrimidine phosphate (HMP-P) from histidine and pyridoxal phosphate (PLP). The protein uses PLP and the active site histidine to form HMP-P, generating an inactive enzyme. The enzyme can only undergo a single turnover, which suggests it is a suicide enzyme.</text>
</comment>
<evidence type="ECO:0000256" key="1">
    <source>
        <dbReference type="ARBA" id="ARBA00003469"/>
    </source>
</evidence>
<evidence type="ECO:0000256" key="8">
    <source>
        <dbReference type="ARBA" id="ARBA00022977"/>
    </source>
</evidence>
<accession>A0ABS8KXY3</accession>
<comment type="similarity">
    <text evidence="3">Belongs to the NMT1/THI5 family.</text>
</comment>
<evidence type="ECO:0000259" key="13">
    <source>
        <dbReference type="Pfam" id="PF09084"/>
    </source>
</evidence>
<dbReference type="Proteomes" id="UP001198862">
    <property type="component" value="Unassembled WGS sequence"/>
</dbReference>
<keyword evidence="8" id="KW-0784">Thiamine biosynthesis</keyword>
<evidence type="ECO:0000256" key="10">
    <source>
        <dbReference type="ARBA" id="ARBA00033171"/>
    </source>
</evidence>
<comment type="pathway">
    <text evidence="2">Cofactor biosynthesis; thiamine diphosphate biosynthesis.</text>
</comment>
<evidence type="ECO:0000256" key="7">
    <source>
        <dbReference type="ARBA" id="ARBA00022898"/>
    </source>
</evidence>
<comment type="catalytic activity">
    <reaction evidence="11">
        <text>N(6)-(pyridoxal phosphate)-L-lysyl-[4-amino-5-hydroxymethyl-2-methylpyrimidine phosphate synthase] + L-histidyl-[4-amino-5-hydroxymethyl-2-methylpyrimidine phosphate synthase] + 2 Fe(3+) + 4 H2O = L-lysyl-[4-amino-5-hydroxymethyl-2-methylpyrimidine phosphate synthase] + (2S)-2-amino-5-hydroxy-4-oxopentanoyl-[4-amino-5-hydroxymethyl-2-methylpyrimidine phosphate synthase] + 4-amino-2-methyl-5-(phosphooxymethyl)pyrimidine + 3-oxopropanoate + 2 Fe(2+) + 2 H(+)</text>
        <dbReference type="Rhea" id="RHEA:65756"/>
        <dbReference type="Rhea" id="RHEA-COMP:16892"/>
        <dbReference type="Rhea" id="RHEA-COMP:16893"/>
        <dbReference type="Rhea" id="RHEA-COMP:16894"/>
        <dbReference type="Rhea" id="RHEA-COMP:16895"/>
        <dbReference type="ChEBI" id="CHEBI:15377"/>
        <dbReference type="ChEBI" id="CHEBI:15378"/>
        <dbReference type="ChEBI" id="CHEBI:29033"/>
        <dbReference type="ChEBI" id="CHEBI:29034"/>
        <dbReference type="ChEBI" id="CHEBI:29969"/>
        <dbReference type="ChEBI" id="CHEBI:29979"/>
        <dbReference type="ChEBI" id="CHEBI:33190"/>
        <dbReference type="ChEBI" id="CHEBI:58354"/>
        <dbReference type="ChEBI" id="CHEBI:143915"/>
        <dbReference type="ChEBI" id="CHEBI:157692"/>
    </reaction>
    <physiologicalReaction direction="left-to-right" evidence="11">
        <dbReference type="Rhea" id="RHEA:65757"/>
    </physiologicalReaction>
</comment>
<evidence type="ECO:0000256" key="5">
    <source>
        <dbReference type="ARBA" id="ARBA00022679"/>
    </source>
</evidence>
<dbReference type="PANTHER" id="PTHR31528">
    <property type="entry name" value="4-AMINO-5-HYDROXYMETHYL-2-METHYLPYRIMIDINE PHOSPHATE SYNTHASE THI11-RELATED"/>
    <property type="match status" value="1"/>
</dbReference>
<dbReference type="InterPro" id="IPR027939">
    <property type="entry name" value="NMT1/THI5"/>
</dbReference>
<evidence type="ECO:0000256" key="9">
    <source>
        <dbReference type="ARBA" id="ARBA00023004"/>
    </source>
</evidence>
<keyword evidence="6" id="KW-0479">Metal-binding</keyword>
<keyword evidence="7" id="KW-0663">Pyridoxal phosphate</keyword>
<keyword evidence="9" id="KW-0408">Iron</keyword>
<evidence type="ECO:0000256" key="11">
    <source>
        <dbReference type="ARBA" id="ARBA00048179"/>
    </source>
</evidence>
<feature type="domain" description="SsuA/THI5-like" evidence="13">
    <location>
        <begin position="46"/>
        <end position="257"/>
    </location>
</feature>
<evidence type="ECO:0000313" key="14">
    <source>
        <dbReference type="EMBL" id="MCC8430920.1"/>
    </source>
</evidence>
<dbReference type="PANTHER" id="PTHR31528:SF1">
    <property type="entry name" value="4-AMINO-5-HYDROXYMETHYL-2-METHYLPYRIMIDINE PHOSPHATE SYNTHASE THI11-RELATED"/>
    <property type="match status" value="1"/>
</dbReference>
<keyword evidence="15" id="KW-1185">Reference proteome</keyword>
<dbReference type="Gene3D" id="3.40.190.10">
    <property type="entry name" value="Periplasmic binding protein-like II"/>
    <property type="match status" value="2"/>
</dbReference>
<dbReference type="RefSeq" id="WP_230552078.1">
    <property type="nucleotide sequence ID" value="NZ_JAJISD010000008.1"/>
</dbReference>
<feature type="chain" id="PRO_5046623271" description="Thiamine pyrimidine synthase" evidence="12">
    <location>
        <begin position="25"/>
        <end position="323"/>
    </location>
</feature>
<dbReference type="EMBL" id="JAJISD010000008">
    <property type="protein sequence ID" value="MCC8430920.1"/>
    <property type="molecule type" value="Genomic_DNA"/>
</dbReference>
<comment type="caution">
    <text evidence="14">The sequence shown here is derived from an EMBL/GenBank/DDBJ whole genome shotgun (WGS) entry which is preliminary data.</text>
</comment>
<dbReference type="SUPFAM" id="SSF53850">
    <property type="entry name" value="Periplasmic binding protein-like II"/>
    <property type="match status" value="1"/>
</dbReference>
<sequence length="323" mass="35304">MTSSSRRLVLASALALLCPLPALAQPAPDVLQKVEILLDWKALPTYGGFFLAREMGAFERRGLEVTFAETQGAISSAEMIGSGKQYWIGSSSGIATAIGRSKGVPIKSLAVYYAKTPTVVYSRGEDRIAHPRDLYGKTLGLVPGSITNEEFRALLAANKLDRSRIKETTVSWSAYDLIEKKVDALIDYDEMAPSELIAEGRRITMIRLSDFGVRAYSLNLIVNDAAWADPAKREIARKVEDAVQEGYNMVRERPGDAALHFSRLFPRLAPRYVDRSMATVSQQLSGPPTGQQTRAGWEATIATLESLGLLAKPITVDDVAILD</sequence>